<dbReference type="KEGG" id="nhl:Nhal_2795"/>
<dbReference type="EMBL" id="CP001798">
    <property type="protein sequence ID" value="ADE15861.1"/>
    <property type="molecule type" value="Genomic_DNA"/>
</dbReference>
<dbReference type="HOGENOM" id="CLU_2735932_0_0_6"/>
<dbReference type="Proteomes" id="UP000001844">
    <property type="component" value="Chromosome"/>
</dbReference>
<gene>
    <name evidence="1" type="ordered locus">Nhal_2795</name>
</gene>
<dbReference type="AlphaFoldDB" id="D5BXV0"/>
<organism evidence="1 2">
    <name type="scientific">Nitrosococcus halophilus (strain Nc4)</name>
    <dbReference type="NCBI Taxonomy" id="472759"/>
    <lineage>
        <taxon>Bacteria</taxon>
        <taxon>Pseudomonadati</taxon>
        <taxon>Pseudomonadota</taxon>
        <taxon>Gammaproteobacteria</taxon>
        <taxon>Chromatiales</taxon>
        <taxon>Chromatiaceae</taxon>
        <taxon>Nitrosococcus</taxon>
    </lineage>
</organism>
<evidence type="ECO:0000313" key="2">
    <source>
        <dbReference type="Proteomes" id="UP000001844"/>
    </source>
</evidence>
<proteinExistence type="predicted"/>
<name>D5BXV0_NITHN</name>
<keyword evidence="2" id="KW-1185">Reference proteome</keyword>
<protein>
    <submittedName>
        <fullName evidence="1">Uncharacterized protein</fullName>
    </submittedName>
</protein>
<reference evidence="2" key="1">
    <citation type="submission" date="2010-04" db="EMBL/GenBank/DDBJ databases">
        <title>Complete genome sequence of Nitrosococcus halophilus Nc4, a salt-adapted, aerobic obligate ammonia-oxidizing sulfur purple bacterium.</title>
        <authorList>
            <consortium name="US DOE Joint Genome Institute"/>
            <person name="Campbell M.A."/>
            <person name="Malfatti S.A."/>
            <person name="Chain P.S.G."/>
            <person name="Heidelberg J.F."/>
            <person name="Ward B.B."/>
            <person name="Klotz M.G."/>
        </authorList>
    </citation>
    <scope>NUCLEOTIDE SEQUENCE [LARGE SCALE GENOMIC DNA]</scope>
    <source>
        <strain evidence="2">Nc4</strain>
    </source>
</reference>
<accession>D5BXV0</accession>
<evidence type="ECO:0000313" key="1">
    <source>
        <dbReference type="EMBL" id="ADE15861.1"/>
    </source>
</evidence>
<sequence>MENKGGDGNTASSFAGPIYGGEKVVEVNPNRVEDYSGFHLEIPPWIGAGATVTSAFLPPTSSFRCPPFILP</sequence>